<evidence type="ECO:0000313" key="2">
    <source>
        <dbReference type="Proteomes" id="UP000567179"/>
    </source>
</evidence>
<dbReference type="AlphaFoldDB" id="A0A8H5ASU1"/>
<organism evidence="1 2">
    <name type="scientific">Psilocybe cf. subviscida</name>
    <dbReference type="NCBI Taxonomy" id="2480587"/>
    <lineage>
        <taxon>Eukaryota</taxon>
        <taxon>Fungi</taxon>
        <taxon>Dikarya</taxon>
        <taxon>Basidiomycota</taxon>
        <taxon>Agaricomycotina</taxon>
        <taxon>Agaricomycetes</taxon>
        <taxon>Agaricomycetidae</taxon>
        <taxon>Agaricales</taxon>
        <taxon>Agaricineae</taxon>
        <taxon>Strophariaceae</taxon>
        <taxon>Psilocybe</taxon>
    </lineage>
</organism>
<comment type="caution">
    <text evidence="1">The sequence shown here is derived from an EMBL/GenBank/DDBJ whole genome shotgun (WGS) entry which is preliminary data.</text>
</comment>
<dbReference type="CDD" id="cd09917">
    <property type="entry name" value="F-box_SF"/>
    <property type="match status" value="1"/>
</dbReference>
<dbReference type="SUPFAM" id="SSF52058">
    <property type="entry name" value="L domain-like"/>
    <property type="match status" value="1"/>
</dbReference>
<proteinExistence type="predicted"/>
<dbReference type="Gene3D" id="3.80.10.10">
    <property type="entry name" value="Ribonuclease Inhibitor"/>
    <property type="match status" value="1"/>
</dbReference>
<name>A0A8H5ASU1_9AGAR</name>
<evidence type="ECO:0008006" key="3">
    <source>
        <dbReference type="Google" id="ProtNLM"/>
    </source>
</evidence>
<reference evidence="1 2" key="1">
    <citation type="journal article" date="2020" name="ISME J.">
        <title>Uncovering the hidden diversity of litter-decomposition mechanisms in mushroom-forming fungi.</title>
        <authorList>
            <person name="Floudas D."/>
            <person name="Bentzer J."/>
            <person name="Ahren D."/>
            <person name="Johansson T."/>
            <person name="Persson P."/>
            <person name="Tunlid A."/>
        </authorList>
    </citation>
    <scope>NUCLEOTIDE SEQUENCE [LARGE SCALE GENOMIC DNA]</scope>
    <source>
        <strain evidence="1 2">CBS 101986</strain>
    </source>
</reference>
<gene>
    <name evidence="1" type="ORF">D9619_010297</name>
</gene>
<sequence>MDQLVKDDFAQATPNLLTVPTRRAGSRDLSPLPAELYLEIFEHLKPPENPEAPRETHDLRSLAQVCRYFCAVMMPRIFEVVFIDGGADENHSGTSFCQSICNGDQTALTAASHVKIFRITSTSVDLGWSYKEFLSLYAKAILRMRNLVEISLVQTSITNGLLKAIVSLPGLKKLVLQGCNPRKLRQQLLDQLSHLQLETLYVENLDMDEEDDEEHSAPARAFFTRLPLQNVVILKALCPYVSEQILALPPLLNLQDFHALSLRVGVNFPDILSKMPNLKRLEIHSLDFPSSDTIFRGHLPTLHHLQEVCAPMVVLEKVIPGSSISSIEVSYRVHCGSNYDKLSEPRDAEVKLLSKSRRPITSLKVPFSFYTATQFSVAFPALRSLAIRPSHFNYEDGNHAYWLQESVEEVRVPVPTSTLVLTLSLMCTLSL</sequence>
<keyword evidence="2" id="KW-1185">Reference proteome</keyword>
<dbReference type="Proteomes" id="UP000567179">
    <property type="component" value="Unassembled WGS sequence"/>
</dbReference>
<dbReference type="InterPro" id="IPR032675">
    <property type="entry name" value="LRR_dom_sf"/>
</dbReference>
<evidence type="ECO:0000313" key="1">
    <source>
        <dbReference type="EMBL" id="KAF5310251.1"/>
    </source>
</evidence>
<dbReference type="OrthoDB" id="3256662at2759"/>
<protein>
    <recommendedName>
        <fullName evidence="3">F-box domain-containing protein</fullName>
    </recommendedName>
</protein>
<accession>A0A8H5ASU1</accession>
<dbReference type="EMBL" id="JAACJJ010000058">
    <property type="protein sequence ID" value="KAF5310251.1"/>
    <property type="molecule type" value="Genomic_DNA"/>
</dbReference>